<dbReference type="InterPro" id="IPR011008">
    <property type="entry name" value="Dimeric_a/b-barrel"/>
</dbReference>
<comment type="caution">
    <text evidence="3">The sequence shown here is derived from an EMBL/GenBank/DDBJ whole genome shotgun (WGS) entry which is preliminary data.</text>
</comment>
<sequence length="93" mass="10848">MKYYAAFSPMKNAEKSRQYRQDHLDYLGKLAEQRKVFAKGRFTDSTGGLVIYIAESFEEVEEIVKNDPYVVYGARGYDIHEWEMTTEAVLPEK</sequence>
<dbReference type="PANTHER" id="PTHR37828:SF1">
    <property type="entry name" value="YCII-RELATED DOMAIN-CONTAINING PROTEIN"/>
    <property type="match status" value="1"/>
</dbReference>
<reference evidence="3 4" key="1">
    <citation type="journal article" date="2007" name="Int. J. Syst. Evol. Microbiol.">
        <title>Oceanobacillus profundus sp. nov., isolated from a deep-sea sediment core.</title>
        <authorList>
            <person name="Kim Y.G."/>
            <person name="Choi D.H."/>
            <person name="Hyun S."/>
            <person name="Cho B.C."/>
        </authorList>
    </citation>
    <scope>NUCLEOTIDE SEQUENCE [LARGE SCALE GENOMIC DNA]</scope>
    <source>
        <strain evidence="3 4">DSM 18246</strain>
    </source>
</reference>
<dbReference type="RefSeq" id="WP_118889903.1">
    <property type="nucleotide sequence ID" value="NZ_PHUT01000012.1"/>
</dbReference>
<comment type="similarity">
    <text evidence="1">Belongs to the YciI family.</text>
</comment>
<evidence type="ECO:0000313" key="3">
    <source>
        <dbReference type="EMBL" id="RHW30646.1"/>
    </source>
</evidence>
<name>A0A417YDF2_9BACI</name>
<evidence type="ECO:0000313" key="4">
    <source>
        <dbReference type="Proteomes" id="UP000285456"/>
    </source>
</evidence>
<proteinExistence type="inferred from homology"/>
<dbReference type="Pfam" id="PF03795">
    <property type="entry name" value="YCII"/>
    <property type="match status" value="1"/>
</dbReference>
<dbReference type="Gene3D" id="3.30.70.1060">
    <property type="entry name" value="Dimeric alpha+beta barrel"/>
    <property type="match status" value="1"/>
</dbReference>
<dbReference type="OrthoDB" id="162319at2"/>
<dbReference type="PANTHER" id="PTHR37828">
    <property type="entry name" value="GSR2449 PROTEIN"/>
    <property type="match status" value="1"/>
</dbReference>
<evidence type="ECO:0000256" key="1">
    <source>
        <dbReference type="ARBA" id="ARBA00007689"/>
    </source>
</evidence>
<dbReference type="EMBL" id="QWEH01000012">
    <property type="protein sequence ID" value="RHW30646.1"/>
    <property type="molecule type" value="Genomic_DNA"/>
</dbReference>
<keyword evidence="4" id="KW-1185">Reference proteome</keyword>
<evidence type="ECO:0000259" key="2">
    <source>
        <dbReference type="Pfam" id="PF03795"/>
    </source>
</evidence>
<accession>A0A417YDF2</accession>
<dbReference type="AlphaFoldDB" id="A0A417YDF2"/>
<dbReference type="SUPFAM" id="SSF54909">
    <property type="entry name" value="Dimeric alpha+beta barrel"/>
    <property type="match status" value="1"/>
</dbReference>
<organism evidence="3 4">
    <name type="scientific">Oceanobacillus profundus</name>
    <dbReference type="NCBI Taxonomy" id="372463"/>
    <lineage>
        <taxon>Bacteria</taxon>
        <taxon>Bacillati</taxon>
        <taxon>Bacillota</taxon>
        <taxon>Bacilli</taxon>
        <taxon>Bacillales</taxon>
        <taxon>Bacillaceae</taxon>
        <taxon>Oceanobacillus</taxon>
    </lineage>
</organism>
<protein>
    <recommendedName>
        <fullName evidence="2">YCII-related domain-containing protein</fullName>
    </recommendedName>
</protein>
<dbReference type="Proteomes" id="UP000285456">
    <property type="component" value="Unassembled WGS sequence"/>
</dbReference>
<feature type="domain" description="YCII-related" evidence="2">
    <location>
        <begin position="1"/>
        <end position="82"/>
    </location>
</feature>
<gene>
    <name evidence="3" type="ORF">D1B32_16160</name>
</gene>
<dbReference type="InterPro" id="IPR005545">
    <property type="entry name" value="YCII"/>
</dbReference>